<accession>A0A1A0MK99</accession>
<feature type="signal peptide" evidence="1">
    <location>
        <begin position="1"/>
        <end position="21"/>
    </location>
</feature>
<evidence type="ECO:0000259" key="2">
    <source>
        <dbReference type="Pfam" id="PF18702"/>
    </source>
</evidence>
<dbReference type="InterPro" id="IPR041313">
    <property type="entry name" value="DUF5642"/>
</dbReference>
<organism evidence="3 4">
    <name type="scientific">Mycolicibacterium mucogenicum</name>
    <name type="common">Mycobacterium mucogenicum</name>
    <dbReference type="NCBI Taxonomy" id="56689"/>
    <lineage>
        <taxon>Bacteria</taxon>
        <taxon>Bacillati</taxon>
        <taxon>Actinomycetota</taxon>
        <taxon>Actinomycetes</taxon>
        <taxon>Mycobacteriales</taxon>
        <taxon>Mycobacteriaceae</taxon>
        <taxon>Mycolicibacterium</taxon>
    </lineage>
</organism>
<gene>
    <name evidence="3" type="ORF">A5642_23625</name>
</gene>
<evidence type="ECO:0000256" key="1">
    <source>
        <dbReference type="SAM" id="SignalP"/>
    </source>
</evidence>
<comment type="caution">
    <text evidence="3">The sequence shown here is derived from an EMBL/GenBank/DDBJ whole genome shotgun (WGS) entry which is preliminary data.</text>
</comment>
<keyword evidence="1" id="KW-0732">Signal</keyword>
<reference evidence="3 4" key="1">
    <citation type="submission" date="2016-06" db="EMBL/GenBank/DDBJ databases">
        <authorList>
            <person name="Kjaerup R.B."/>
            <person name="Dalgaard T.S."/>
            <person name="Juul-Madsen H.R."/>
        </authorList>
    </citation>
    <scope>NUCLEOTIDE SEQUENCE [LARGE SCALE GENOMIC DNA]</scope>
    <source>
        <strain evidence="3 4">1199456.5</strain>
    </source>
</reference>
<dbReference type="Proteomes" id="UP000093962">
    <property type="component" value="Unassembled WGS sequence"/>
</dbReference>
<proteinExistence type="predicted"/>
<sequence length="219" mass="22486">MRRTVLAVASAGLVAACTSHSQVVVADPDITKILDLKGTFGPDYQVKTVAPTGIDPRAFAPQTLPPGLKFEPPDCAKFASGMAVSPGAKGNMTAVTAEGQGNRFVILAVETSEPIAPADPGDSCKKVAFSGAGVRGLVEEVPAPPIDGVKTLGTHRILETVAAGKPAAGQLYNYVGGFGRFLVIVTANSLVVPDKPVVPVNTQKATELLTKSVTAVRGQ</sequence>
<feature type="chain" id="PRO_5038762747" description="DUF5642 domain-containing protein" evidence="1">
    <location>
        <begin position="22"/>
        <end position="219"/>
    </location>
</feature>
<evidence type="ECO:0000313" key="3">
    <source>
        <dbReference type="EMBL" id="OBA85837.1"/>
    </source>
</evidence>
<name>A0A1A0MK99_MYCMU</name>
<dbReference type="OrthoDB" id="4637146at2"/>
<dbReference type="AlphaFoldDB" id="A0A1A0MK99"/>
<dbReference type="EMBL" id="LZSF01000167">
    <property type="protein sequence ID" value="OBA85837.1"/>
    <property type="molecule type" value="Genomic_DNA"/>
</dbReference>
<protein>
    <recommendedName>
        <fullName evidence="2">DUF5642 domain-containing protein</fullName>
    </recommendedName>
</protein>
<feature type="domain" description="DUF5642" evidence="2">
    <location>
        <begin position="29"/>
        <end position="217"/>
    </location>
</feature>
<dbReference type="PROSITE" id="PS51257">
    <property type="entry name" value="PROKAR_LIPOPROTEIN"/>
    <property type="match status" value="1"/>
</dbReference>
<dbReference type="RefSeq" id="WP_061010658.1">
    <property type="nucleotide sequence ID" value="NZ_LSKL01000467.1"/>
</dbReference>
<evidence type="ECO:0000313" key="4">
    <source>
        <dbReference type="Proteomes" id="UP000093962"/>
    </source>
</evidence>
<dbReference type="Pfam" id="PF18702">
    <property type="entry name" value="DUF5642"/>
    <property type="match status" value="1"/>
</dbReference>